<dbReference type="OrthoDB" id="4934715at2759"/>
<feature type="domain" description="Xylanolytic transcriptional activator regulatory" evidence="4">
    <location>
        <begin position="258"/>
        <end position="318"/>
    </location>
</feature>
<feature type="compositionally biased region" description="Polar residues" evidence="3">
    <location>
        <begin position="616"/>
        <end position="625"/>
    </location>
</feature>
<comment type="subcellular location">
    <subcellularLocation>
        <location evidence="1">Nucleus</location>
    </subcellularLocation>
</comment>
<sequence length="719" mass="79311">MSLSAIAKFLARIPDGGFNSQADEEDLGAGTFQSGKWYGSSASGSVAPAHVLEQLQHVVPRRDAAGHMPNVNGQLGDASHASPVGDHGIARVVTNSIIDAVRQDSESTAADNLKTLVQDCGVSPHKITELVQELPPERFSNVLVDFYFSGVNWTRYPISERDFRQSYASVCANGVSAHPNDVRFLPLLFVVLAIAVRLAPENIAGDARTRRLTSLRYYWSSRRSMLIAAAIQPDSLDMVLTRLLSARFLTFDRRITECWSQLGAAARAWNLHKWNIDDAYGVAYLYHADRSYALVLGRPNAIQDAYTSTQPPSNLEDEISLADIRNPPPLTVPTRLTFVILRHTLAGIIGRIVHHYQQVRQHSQYSDVLAIDDELLKFVHALPPHFSLQPDTSLDESMPYIPAHRFILVTEVLFVRISLHRPYLLRRLNSDRYLRSRRACFESAIKDYEIRGFLWEKIPKEARGGLNSAYREFQSAMISGIYLVIEPKGRHAETMHKILDSFLKDHEGVREMDETTRRELKIIEFLKTKSSEVDASINEAADGLATGPTTDAHLLLSMQKSAARRPIASSSTPPAFPPLMIAPSSSDAPHEPTSPLSNTIFQSPTIHRLQQHDTTDGQNTSSSGSPGAEDESASAAQTLLEYWYNTVSSGAGGSNTGPGHDGSARIAGLPWGEFGSSDLSGWFGPTPSVSSESDILPNVDGADWNYWENLVNEIRGPIP</sequence>
<evidence type="ECO:0000256" key="3">
    <source>
        <dbReference type="SAM" id="MobiDB-lite"/>
    </source>
</evidence>
<proteinExistence type="predicted"/>
<evidence type="ECO:0000313" key="5">
    <source>
        <dbReference type="EMBL" id="TFY81868.1"/>
    </source>
</evidence>
<dbReference type="CDD" id="cd12148">
    <property type="entry name" value="fungal_TF_MHR"/>
    <property type="match status" value="1"/>
</dbReference>
<evidence type="ECO:0000259" key="4">
    <source>
        <dbReference type="SMART" id="SM00906"/>
    </source>
</evidence>
<name>A0A4Z0A8F3_9AGAM</name>
<dbReference type="STRING" id="135208.A0A4Z0A8F3"/>
<evidence type="ECO:0000256" key="2">
    <source>
        <dbReference type="ARBA" id="ARBA00023242"/>
    </source>
</evidence>
<organism evidence="5 6">
    <name type="scientific">Hericium alpestre</name>
    <dbReference type="NCBI Taxonomy" id="135208"/>
    <lineage>
        <taxon>Eukaryota</taxon>
        <taxon>Fungi</taxon>
        <taxon>Dikarya</taxon>
        <taxon>Basidiomycota</taxon>
        <taxon>Agaricomycotina</taxon>
        <taxon>Agaricomycetes</taxon>
        <taxon>Russulales</taxon>
        <taxon>Hericiaceae</taxon>
        <taxon>Hericium</taxon>
    </lineage>
</organism>
<dbReference type="InterPro" id="IPR007219">
    <property type="entry name" value="XnlR_reg_dom"/>
</dbReference>
<keyword evidence="2" id="KW-0539">Nucleus</keyword>
<dbReference type="GO" id="GO:0003677">
    <property type="term" value="F:DNA binding"/>
    <property type="evidence" value="ECO:0007669"/>
    <property type="project" value="InterPro"/>
</dbReference>
<protein>
    <recommendedName>
        <fullName evidence="4">Xylanolytic transcriptional activator regulatory domain-containing protein</fullName>
    </recommendedName>
</protein>
<dbReference type="Proteomes" id="UP000298061">
    <property type="component" value="Unassembled WGS sequence"/>
</dbReference>
<dbReference type="InterPro" id="IPR050613">
    <property type="entry name" value="Sec_Metabolite_Reg"/>
</dbReference>
<dbReference type="PANTHER" id="PTHR31001:SF87">
    <property type="entry name" value="COL-21"/>
    <property type="match status" value="1"/>
</dbReference>
<comment type="caution">
    <text evidence="5">The sequence shown here is derived from an EMBL/GenBank/DDBJ whole genome shotgun (WGS) entry which is preliminary data.</text>
</comment>
<dbReference type="GO" id="GO:0008270">
    <property type="term" value="F:zinc ion binding"/>
    <property type="evidence" value="ECO:0007669"/>
    <property type="project" value="InterPro"/>
</dbReference>
<dbReference type="EMBL" id="SFCI01000165">
    <property type="protein sequence ID" value="TFY81868.1"/>
    <property type="molecule type" value="Genomic_DNA"/>
</dbReference>
<accession>A0A4Z0A8F3</accession>
<feature type="region of interest" description="Disordered" evidence="3">
    <location>
        <begin position="563"/>
        <end position="599"/>
    </location>
</feature>
<gene>
    <name evidence="5" type="ORF">EWM64_g2140</name>
</gene>
<dbReference type="SMART" id="SM00906">
    <property type="entry name" value="Fungal_trans"/>
    <property type="match status" value="1"/>
</dbReference>
<evidence type="ECO:0000313" key="6">
    <source>
        <dbReference type="Proteomes" id="UP000298061"/>
    </source>
</evidence>
<keyword evidence="6" id="KW-1185">Reference proteome</keyword>
<evidence type="ECO:0000256" key="1">
    <source>
        <dbReference type="ARBA" id="ARBA00004123"/>
    </source>
</evidence>
<dbReference type="AlphaFoldDB" id="A0A4Z0A8F3"/>
<reference evidence="5 6" key="1">
    <citation type="submission" date="2019-02" db="EMBL/GenBank/DDBJ databases">
        <title>Genome sequencing of the rare red list fungi Hericium alpestre (H. flagellum).</title>
        <authorList>
            <person name="Buettner E."/>
            <person name="Kellner H."/>
        </authorList>
    </citation>
    <scope>NUCLEOTIDE SEQUENCE [LARGE SCALE GENOMIC DNA]</scope>
    <source>
        <strain evidence="5 6">DSM 108284</strain>
    </source>
</reference>
<dbReference type="GO" id="GO:0005634">
    <property type="term" value="C:nucleus"/>
    <property type="evidence" value="ECO:0007669"/>
    <property type="project" value="UniProtKB-SubCell"/>
</dbReference>
<dbReference type="GO" id="GO:0006351">
    <property type="term" value="P:DNA-templated transcription"/>
    <property type="evidence" value="ECO:0007669"/>
    <property type="project" value="InterPro"/>
</dbReference>
<dbReference type="PANTHER" id="PTHR31001">
    <property type="entry name" value="UNCHARACTERIZED TRANSCRIPTIONAL REGULATORY PROTEIN"/>
    <property type="match status" value="1"/>
</dbReference>
<feature type="region of interest" description="Disordered" evidence="3">
    <location>
        <begin position="611"/>
        <end position="634"/>
    </location>
</feature>